<gene>
    <name evidence="2" type="ORF">FHL05_03330</name>
    <name evidence="1" type="ORF">FHL06_09145</name>
</gene>
<protein>
    <submittedName>
        <fullName evidence="2">Uncharacterized protein</fullName>
    </submittedName>
</protein>
<dbReference type="OrthoDB" id="2253662at2"/>
<dbReference type="Proteomes" id="UP000371423">
    <property type="component" value="Unassembled WGS sequence"/>
</dbReference>
<dbReference type="EMBL" id="VDFO01000009">
    <property type="protein sequence ID" value="MQS96921.1"/>
    <property type="molecule type" value="Genomic_DNA"/>
</dbReference>
<sequence>MFQYSLRYSIDYRTNTKAKDDKLLDFCQNALIDNVTFFMNSEEINAGHLDAEQTQTWLDAIEKIAKKLKKSEITFSLNPFSTLMHSDRGQKIAAGFEPMVDQNGRVAQSIGCPADEKWRDYLTDRYAQYASIHPKELWLEDDFRHFNHSPLELGCFCDHHMKIYQDKLDEKISRAQFVKKILQTGEPTKERRVYLDVARQEMIETVHQIEGRVHVISPQTNLALMTSLPDWHALEARDWNKLFDNLSGAGHPRIARPHLPAYNEIAPLKYSRTFEKYTRTTAAYLGDEAQLFPELENYMYSPFVKSLKFTQFQIETSALVGAKGILMNLFDMSGNGINDEYHYAEMLAESKPFLNEITSRTLKMGQSQGIKILVDQDSSYTLHTKIGKDIKELLPHETNWAALLSTFGFATSIVPYQSGLRLEDEIIAISGQLFRNMKTEQVTDLIENNIVLLDGKAVQVLLDRDLGKLLHIKSAKWHQVRSGYQTFESADNQTIEGIKNPRISMLQHTGDYLQLDYDNEAQVDVWTYAYNQEDKKLGKVMTMIDDHIIVMPMNEDEKYGWESQYIGFKQVLYQKMLDSIVSVDYLSKMPNTKLAIGGEDSQTLWIANFTLDDYNQITWHAASEVAGKKAVVILRHDNQSVKKEVVLRQKDDNVIIPIALPHLTLVQVRIEEDSEE</sequence>
<evidence type="ECO:0000313" key="3">
    <source>
        <dbReference type="Proteomes" id="UP000371423"/>
    </source>
</evidence>
<evidence type="ECO:0000313" key="4">
    <source>
        <dbReference type="Proteomes" id="UP000414364"/>
    </source>
</evidence>
<evidence type="ECO:0000313" key="1">
    <source>
        <dbReference type="EMBL" id="MQS76539.1"/>
    </source>
</evidence>
<evidence type="ECO:0000313" key="2">
    <source>
        <dbReference type="EMBL" id="MQS96921.1"/>
    </source>
</evidence>
<proteinExistence type="predicted"/>
<organism evidence="2 3">
    <name type="scientific">Companilactobacillus halodurans</name>
    <dbReference type="NCBI Taxonomy" id="2584183"/>
    <lineage>
        <taxon>Bacteria</taxon>
        <taxon>Bacillati</taxon>
        <taxon>Bacillota</taxon>
        <taxon>Bacilli</taxon>
        <taxon>Lactobacillales</taxon>
        <taxon>Lactobacillaceae</taxon>
        <taxon>Companilactobacillus</taxon>
    </lineage>
</organism>
<dbReference type="RefSeq" id="WP_153385949.1">
    <property type="nucleotide sequence ID" value="NZ_VDFO01000009.1"/>
</dbReference>
<reference evidence="3 4" key="1">
    <citation type="journal article" date="2019" name="Syst. Appl. Microbiol.">
        <title>Polyphasic characterization of two novel Lactobacillus spp. isolated from blown salami packages: Description of Lactobacillus halodurans sp. nov. and Lactobacillus salsicarnum sp. nov.</title>
        <authorList>
            <person name="Schuster J.A."/>
            <person name="Klingl A."/>
            <person name="Vogel R.F."/>
            <person name="Ehrmann M.A."/>
        </authorList>
    </citation>
    <scope>NUCLEOTIDE SEQUENCE [LARGE SCALE GENOMIC DNA]</scope>
    <source>
        <strain evidence="2 3">TMW 1.1920</strain>
        <strain evidence="1 4">TMW 1.2172</strain>
    </source>
</reference>
<keyword evidence="3" id="KW-1185">Reference proteome</keyword>
<dbReference type="AlphaFoldDB" id="A0A5P0ZV83"/>
<comment type="caution">
    <text evidence="2">The sequence shown here is derived from an EMBL/GenBank/DDBJ whole genome shotgun (WGS) entry which is preliminary data.</text>
</comment>
<dbReference type="EMBL" id="VDFP01000019">
    <property type="protein sequence ID" value="MQS76539.1"/>
    <property type="molecule type" value="Genomic_DNA"/>
</dbReference>
<accession>A0A5P0ZV83</accession>
<name>A0A5P0ZV83_9LACO</name>
<dbReference type="Proteomes" id="UP000414364">
    <property type="component" value="Unassembled WGS sequence"/>
</dbReference>